<organism evidence="11 12">
    <name type="scientific">Aureibacillus halotolerans</name>
    <dbReference type="NCBI Taxonomy" id="1508390"/>
    <lineage>
        <taxon>Bacteria</taxon>
        <taxon>Bacillati</taxon>
        <taxon>Bacillota</taxon>
        <taxon>Bacilli</taxon>
        <taxon>Bacillales</taxon>
        <taxon>Bacillaceae</taxon>
        <taxon>Aureibacillus</taxon>
    </lineage>
</organism>
<dbReference type="EMBL" id="SNYJ01000008">
    <property type="protein sequence ID" value="TDQ39085.1"/>
    <property type="molecule type" value="Genomic_DNA"/>
</dbReference>
<evidence type="ECO:0000256" key="7">
    <source>
        <dbReference type="PROSITE-ProRule" id="PRU00473"/>
    </source>
</evidence>
<comment type="similarity">
    <text evidence="2">Belongs to the MotB family.</text>
</comment>
<dbReference type="Gene3D" id="3.30.1330.60">
    <property type="entry name" value="OmpA-like domain"/>
    <property type="match status" value="1"/>
</dbReference>
<dbReference type="Pfam" id="PF13677">
    <property type="entry name" value="MotB_plug"/>
    <property type="match status" value="1"/>
</dbReference>
<name>A0A4R6U3T3_9BACI</name>
<dbReference type="PANTHER" id="PTHR30329">
    <property type="entry name" value="STATOR ELEMENT OF FLAGELLAR MOTOR COMPLEX"/>
    <property type="match status" value="1"/>
</dbReference>
<dbReference type="RefSeq" id="WP_133580529.1">
    <property type="nucleotide sequence ID" value="NZ_SNYJ01000008.1"/>
</dbReference>
<reference evidence="11 12" key="1">
    <citation type="submission" date="2019-03" db="EMBL/GenBank/DDBJ databases">
        <title>Genomic Encyclopedia of Type Strains, Phase IV (KMG-IV): sequencing the most valuable type-strain genomes for metagenomic binning, comparative biology and taxonomic classification.</title>
        <authorList>
            <person name="Goeker M."/>
        </authorList>
    </citation>
    <scope>NUCLEOTIDE SEQUENCE [LARGE SCALE GENOMIC DNA]</scope>
    <source>
        <strain evidence="11 12">DSM 28697</strain>
    </source>
</reference>
<dbReference type="InterPro" id="IPR025713">
    <property type="entry name" value="MotB-like_N_dom"/>
</dbReference>
<accession>A0A4R6U3T3</accession>
<feature type="domain" description="OmpA-like" evidence="10">
    <location>
        <begin position="110"/>
        <end position="231"/>
    </location>
</feature>
<dbReference type="PANTHER" id="PTHR30329:SF16">
    <property type="entry name" value="CHEMOTAXIS MOTB PROTEIN"/>
    <property type="match status" value="1"/>
</dbReference>
<keyword evidence="3" id="KW-1003">Cell membrane</keyword>
<dbReference type="SUPFAM" id="SSF103088">
    <property type="entry name" value="OmpA-like"/>
    <property type="match status" value="1"/>
</dbReference>
<comment type="subcellular location">
    <subcellularLocation>
        <location evidence="1">Cell membrane</location>
        <topology evidence="1">Single-pass membrane protein</topology>
    </subcellularLocation>
</comment>
<dbReference type="InterPro" id="IPR006665">
    <property type="entry name" value="OmpA-like"/>
</dbReference>
<sequence length="232" mass="25791">MKHLKNRRQQQQTQTDSSPGWMITYADVVTLILVFFILLFSISQIDSQKLDAAVQSFSSVEPMDVPETTPETQTAPESVDAPTDDQLLQKVQAYLTDHGIANQIEANRTQQGVVLVLKERVLFHSADATVLPKGEEVLSRIAGLLLQLPNDVIVEGHTDSRPISTYQFPSNWELSSARASSVIRYMISSTSLEKERFRAIGFADTQPAVSGTNAEQLAQNRRVEMVILTMDS</sequence>
<feature type="transmembrane region" description="Helical" evidence="9">
    <location>
        <begin position="21"/>
        <end position="42"/>
    </location>
</feature>
<dbReference type="InterPro" id="IPR050330">
    <property type="entry name" value="Bact_OuterMem_StrucFunc"/>
</dbReference>
<dbReference type="Proteomes" id="UP000295632">
    <property type="component" value="Unassembled WGS sequence"/>
</dbReference>
<evidence type="ECO:0000256" key="3">
    <source>
        <dbReference type="ARBA" id="ARBA00022475"/>
    </source>
</evidence>
<evidence type="ECO:0000313" key="12">
    <source>
        <dbReference type="Proteomes" id="UP000295632"/>
    </source>
</evidence>
<evidence type="ECO:0000259" key="10">
    <source>
        <dbReference type="PROSITE" id="PS51123"/>
    </source>
</evidence>
<keyword evidence="5 9" id="KW-1133">Transmembrane helix</keyword>
<feature type="region of interest" description="Disordered" evidence="8">
    <location>
        <begin position="61"/>
        <end position="81"/>
    </location>
</feature>
<gene>
    <name evidence="11" type="ORF">EV213_10831</name>
</gene>
<dbReference type="CDD" id="cd07185">
    <property type="entry name" value="OmpA_C-like"/>
    <property type="match status" value="1"/>
</dbReference>
<keyword evidence="6 7" id="KW-0472">Membrane</keyword>
<comment type="caution">
    <text evidence="11">The sequence shown here is derived from an EMBL/GenBank/DDBJ whole genome shotgun (WGS) entry which is preliminary data.</text>
</comment>
<evidence type="ECO:0000256" key="5">
    <source>
        <dbReference type="ARBA" id="ARBA00022989"/>
    </source>
</evidence>
<evidence type="ECO:0000256" key="9">
    <source>
        <dbReference type="SAM" id="Phobius"/>
    </source>
</evidence>
<evidence type="ECO:0000256" key="6">
    <source>
        <dbReference type="ARBA" id="ARBA00023136"/>
    </source>
</evidence>
<dbReference type="AlphaFoldDB" id="A0A4R6U3T3"/>
<dbReference type="Pfam" id="PF00691">
    <property type="entry name" value="OmpA"/>
    <property type="match status" value="1"/>
</dbReference>
<dbReference type="InterPro" id="IPR036737">
    <property type="entry name" value="OmpA-like_sf"/>
</dbReference>
<evidence type="ECO:0000256" key="2">
    <source>
        <dbReference type="ARBA" id="ARBA00008914"/>
    </source>
</evidence>
<keyword evidence="4 9" id="KW-0812">Transmembrane</keyword>
<evidence type="ECO:0000256" key="8">
    <source>
        <dbReference type="SAM" id="MobiDB-lite"/>
    </source>
</evidence>
<feature type="compositionally biased region" description="Low complexity" evidence="8">
    <location>
        <begin position="66"/>
        <end position="77"/>
    </location>
</feature>
<evidence type="ECO:0000313" key="11">
    <source>
        <dbReference type="EMBL" id="TDQ39085.1"/>
    </source>
</evidence>
<evidence type="ECO:0000256" key="1">
    <source>
        <dbReference type="ARBA" id="ARBA00004162"/>
    </source>
</evidence>
<keyword evidence="12" id="KW-1185">Reference proteome</keyword>
<dbReference type="GO" id="GO:0005886">
    <property type="term" value="C:plasma membrane"/>
    <property type="evidence" value="ECO:0007669"/>
    <property type="project" value="UniProtKB-SubCell"/>
</dbReference>
<protein>
    <submittedName>
        <fullName evidence="11">Chemotaxis protein MotB</fullName>
    </submittedName>
</protein>
<dbReference type="OrthoDB" id="9815217at2"/>
<evidence type="ECO:0000256" key="4">
    <source>
        <dbReference type="ARBA" id="ARBA00022692"/>
    </source>
</evidence>
<dbReference type="PROSITE" id="PS51123">
    <property type="entry name" value="OMPA_2"/>
    <property type="match status" value="1"/>
</dbReference>
<proteinExistence type="inferred from homology"/>